<keyword evidence="1" id="KW-0175">Coiled coil</keyword>
<protein>
    <submittedName>
        <fullName evidence="2">Uncharacterized protein</fullName>
    </submittedName>
</protein>
<gene>
    <name evidence="2" type="ORF">LOTGIDRAFT_163477</name>
</gene>
<reference evidence="2 3" key="1">
    <citation type="journal article" date="2013" name="Nature">
        <title>Insights into bilaterian evolution from three spiralian genomes.</title>
        <authorList>
            <person name="Simakov O."/>
            <person name="Marletaz F."/>
            <person name="Cho S.J."/>
            <person name="Edsinger-Gonzales E."/>
            <person name="Havlak P."/>
            <person name="Hellsten U."/>
            <person name="Kuo D.H."/>
            <person name="Larsson T."/>
            <person name="Lv J."/>
            <person name="Arendt D."/>
            <person name="Savage R."/>
            <person name="Osoegawa K."/>
            <person name="de Jong P."/>
            <person name="Grimwood J."/>
            <person name="Chapman J.A."/>
            <person name="Shapiro H."/>
            <person name="Aerts A."/>
            <person name="Otillar R.P."/>
            <person name="Terry A.Y."/>
            <person name="Boore J.L."/>
            <person name="Grigoriev I.V."/>
            <person name="Lindberg D.R."/>
            <person name="Seaver E.C."/>
            <person name="Weisblat D.A."/>
            <person name="Putnam N.H."/>
            <person name="Rokhsar D.S."/>
        </authorList>
    </citation>
    <scope>NUCLEOTIDE SEQUENCE [LARGE SCALE GENOMIC DNA]</scope>
</reference>
<evidence type="ECO:0000256" key="1">
    <source>
        <dbReference type="SAM" id="Coils"/>
    </source>
</evidence>
<feature type="coiled-coil region" evidence="1">
    <location>
        <begin position="23"/>
        <end position="57"/>
    </location>
</feature>
<dbReference type="RefSeq" id="XP_009058239.1">
    <property type="nucleotide sequence ID" value="XM_009059991.1"/>
</dbReference>
<evidence type="ECO:0000313" key="3">
    <source>
        <dbReference type="Proteomes" id="UP000030746"/>
    </source>
</evidence>
<dbReference type="GeneID" id="20239427"/>
<dbReference type="EMBL" id="KB202284">
    <property type="protein sequence ID" value="ESO90967.1"/>
    <property type="molecule type" value="Genomic_DNA"/>
</dbReference>
<name>V4A2Q3_LOTGI</name>
<dbReference type="CTD" id="20239427"/>
<accession>V4A2Q3</accession>
<dbReference type="KEGG" id="lgi:LOTGIDRAFT_163477"/>
<dbReference type="AlphaFoldDB" id="V4A2Q3"/>
<sequence>MSETAELIKLMREQLGLQECQLVQQQLQHKEDLELQQRQLVQQQQQHEKDMEELMRLVQLKAATARNEENPSSPHHHPMEILDVDLAPQAQSQTKPKTVPYVPENILRDSVCDAKV</sequence>
<proteinExistence type="predicted"/>
<keyword evidence="3" id="KW-1185">Reference proteome</keyword>
<evidence type="ECO:0000313" key="2">
    <source>
        <dbReference type="EMBL" id="ESO90967.1"/>
    </source>
</evidence>
<organism evidence="2 3">
    <name type="scientific">Lottia gigantea</name>
    <name type="common">Giant owl limpet</name>
    <dbReference type="NCBI Taxonomy" id="225164"/>
    <lineage>
        <taxon>Eukaryota</taxon>
        <taxon>Metazoa</taxon>
        <taxon>Spiralia</taxon>
        <taxon>Lophotrochozoa</taxon>
        <taxon>Mollusca</taxon>
        <taxon>Gastropoda</taxon>
        <taxon>Patellogastropoda</taxon>
        <taxon>Lottioidea</taxon>
        <taxon>Lottiidae</taxon>
        <taxon>Lottia</taxon>
    </lineage>
</organism>
<dbReference type="HOGENOM" id="CLU_2099632_0_0_1"/>
<dbReference type="Proteomes" id="UP000030746">
    <property type="component" value="Unassembled WGS sequence"/>
</dbReference>